<dbReference type="EMBL" id="CAACVJ010000224">
    <property type="protein sequence ID" value="VEP14997.1"/>
    <property type="molecule type" value="Genomic_DNA"/>
</dbReference>
<gene>
    <name evidence="1" type="ORF">H1P_300019</name>
</gene>
<dbReference type="OrthoDB" id="485098at2"/>
<evidence type="ECO:0000313" key="1">
    <source>
        <dbReference type="EMBL" id="VEP14997.1"/>
    </source>
</evidence>
<reference evidence="1 2" key="1">
    <citation type="submission" date="2019-01" db="EMBL/GenBank/DDBJ databases">
        <authorList>
            <person name="Brito A."/>
        </authorList>
    </citation>
    <scope>NUCLEOTIDE SEQUENCE [LARGE SCALE GENOMIC DNA]</scope>
    <source>
        <strain evidence="1">1</strain>
    </source>
</reference>
<dbReference type="AlphaFoldDB" id="A0A563VU80"/>
<proteinExistence type="predicted"/>
<accession>A0A563VU80</accession>
<dbReference type="CDD" id="cd07177">
    <property type="entry name" value="terB_like"/>
    <property type="match status" value="1"/>
</dbReference>
<name>A0A563VU80_9CYAN</name>
<keyword evidence="2" id="KW-1185">Reference proteome</keyword>
<evidence type="ECO:0008006" key="3">
    <source>
        <dbReference type="Google" id="ProtNLM"/>
    </source>
</evidence>
<organism evidence="1 2">
    <name type="scientific">Hyella patelloides LEGE 07179</name>
    <dbReference type="NCBI Taxonomy" id="945734"/>
    <lineage>
        <taxon>Bacteria</taxon>
        <taxon>Bacillati</taxon>
        <taxon>Cyanobacteriota</taxon>
        <taxon>Cyanophyceae</taxon>
        <taxon>Pleurocapsales</taxon>
        <taxon>Hyellaceae</taxon>
        <taxon>Hyella</taxon>
    </lineage>
</organism>
<dbReference type="RefSeq" id="WP_144865206.1">
    <property type="nucleotide sequence ID" value="NZ_LR213790.1"/>
</dbReference>
<protein>
    <recommendedName>
        <fullName evidence="3">Co-chaperone DjlA N-terminal domain-containing protein</fullName>
    </recommendedName>
</protein>
<dbReference type="InterPro" id="IPR029024">
    <property type="entry name" value="TerB-like"/>
</dbReference>
<sequence>MTAVKTCKTQKLLKILIGAAWIDGVIEPEERKYLHRVATELGLADDPDIRALLLEIKQVTPQECYQWIDEYTTDKPNIKDYQDLLEKMSGLIYSDGYVDVRETRLMEKLQLCDPSNKSCTNILDKVLKKIQTMYQKAIQEQS</sequence>
<dbReference type="Gene3D" id="1.10.3680.10">
    <property type="entry name" value="TerB-like"/>
    <property type="match status" value="1"/>
</dbReference>
<dbReference type="Proteomes" id="UP000320055">
    <property type="component" value="Unassembled WGS sequence"/>
</dbReference>
<dbReference type="SUPFAM" id="SSF158682">
    <property type="entry name" value="TerB-like"/>
    <property type="match status" value="1"/>
</dbReference>
<evidence type="ECO:0000313" key="2">
    <source>
        <dbReference type="Proteomes" id="UP000320055"/>
    </source>
</evidence>